<dbReference type="EMBL" id="MNCJ02000331">
    <property type="protein sequence ID" value="KAF5759456.1"/>
    <property type="molecule type" value="Genomic_DNA"/>
</dbReference>
<protein>
    <submittedName>
        <fullName evidence="1">Uncharacterized protein</fullName>
    </submittedName>
</protein>
<evidence type="ECO:0000313" key="1">
    <source>
        <dbReference type="EMBL" id="KAF5759456.1"/>
    </source>
</evidence>
<gene>
    <name evidence="1" type="ORF">HanXRQr2_Chr16g0741461</name>
</gene>
<reference evidence="1" key="2">
    <citation type="submission" date="2020-06" db="EMBL/GenBank/DDBJ databases">
        <title>Helianthus annuus Genome sequencing and assembly Release 2.</title>
        <authorList>
            <person name="Gouzy J."/>
            <person name="Langlade N."/>
            <person name="Munos S."/>
        </authorList>
    </citation>
    <scope>NUCLEOTIDE SEQUENCE</scope>
    <source>
        <tissue evidence="1">Leaves</tissue>
    </source>
</reference>
<accession>A0A9K3DSG6</accession>
<reference evidence="1" key="1">
    <citation type="journal article" date="2017" name="Nature">
        <title>The sunflower genome provides insights into oil metabolism, flowering and Asterid evolution.</title>
        <authorList>
            <person name="Badouin H."/>
            <person name="Gouzy J."/>
            <person name="Grassa C.J."/>
            <person name="Murat F."/>
            <person name="Staton S.E."/>
            <person name="Cottret L."/>
            <person name="Lelandais-Briere C."/>
            <person name="Owens G.L."/>
            <person name="Carrere S."/>
            <person name="Mayjonade B."/>
            <person name="Legrand L."/>
            <person name="Gill N."/>
            <person name="Kane N.C."/>
            <person name="Bowers J.E."/>
            <person name="Hubner S."/>
            <person name="Bellec A."/>
            <person name="Berard A."/>
            <person name="Berges H."/>
            <person name="Blanchet N."/>
            <person name="Boniface M.C."/>
            <person name="Brunel D."/>
            <person name="Catrice O."/>
            <person name="Chaidir N."/>
            <person name="Claudel C."/>
            <person name="Donnadieu C."/>
            <person name="Faraut T."/>
            <person name="Fievet G."/>
            <person name="Helmstetter N."/>
            <person name="King M."/>
            <person name="Knapp S.J."/>
            <person name="Lai Z."/>
            <person name="Le Paslier M.C."/>
            <person name="Lippi Y."/>
            <person name="Lorenzon L."/>
            <person name="Mandel J.R."/>
            <person name="Marage G."/>
            <person name="Marchand G."/>
            <person name="Marquand E."/>
            <person name="Bret-Mestries E."/>
            <person name="Morien E."/>
            <person name="Nambeesan S."/>
            <person name="Nguyen T."/>
            <person name="Pegot-Espagnet P."/>
            <person name="Pouilly N."/>
            <person name="Raftis F."/>
            <person name="Sallet E."/>
            <person name="Schiex T."/>
            <person name="Thomas J."/>
            <person name="Vandecasteele C."/>
            <person name="Vares D."/>
            <person name="Vear F."/>
            <person name="Vautrin S."/>
            <person name="Crespi M."/>
            <person name="Mangin B."/>
            <person name="Burke J.M."/>
            <person name="Salse J."/>
            <person name="Munos S."/>
            <person name="Vincourt P."/>
            <person name="Rieseberg L.H."/>
            <person name="Langlade N.B."/>
        </authorList>
    </citation>
    <scope>NUCLEOTIDE SEQUENCE</scope>
    <source>
        <tissue evidence="1">Leaves</tissue>
    </source>
</reference>
<keyword evidence="2" id="KW-1185">Reference proteome</keyword>
<comment type="caution">
    <text evidence="1">The sequence shown here is derived from an EMBL/GenBank/DDBJ whole genome shotgun (WGS) entry which is preliminary data.</text>
</comment>
<dbReference type="AlphaFoldDB" id="A0A9K3DSG6"/>
<dbReference type="Proteomes" id="UP000215914">
    <property type="component" value="Unassembled WGS sequence"/>
</dbReference>
<proteinExistence type="predicted"/>
<organism evidence="1 2">
    <name type="scientific">Helianthus annuus</name>
    <name type="common">Common sunflower</name>
    <dbReference type="NCBI Taxonomy" id="4232"/>
    <lineage>
        <taxon>Eukaryota</taxon>
        <taxon>Viridiplantae</taxon>
        <taxon>Streptophyta</taxon>
        <taxon>Embryophyta</taxon>
        <taxon>Tracheophyta</taxon>
        <taxon>Spermatophyta</taxon>
        <taxon>Magnoliopsida</taxon>
        <taxon>eudicotyledons</taxon>
        <taxon>Gunneridae</taxon>
        <taxon>Pentapetalae</taxon>
        <taxon>asterids</taxon>
        <taxon>campanulids</taxon>
        <taxon>Asterales</taxon>
        <taxon>Asteraceae</taxon>
        <taxon>Asteroideae</taxon>
        <taxon>Heliantheae alliance</taxon>
        <taxon>Heliantheae</taxon>
        <taxon>Helianthus</taxon>
    </lineage>
</organism>
<name>A0A9K3DSG6_HELAN</name>
<sequence>MMVTGTVEMNVGQFTGKEAAPEKLAGTLAGDRKHGGKITFKTVCVYICI</sequence>
<evidence type="ECO:0000313" key="2">
    <source>
        <dbReference type="Proteomes" id="UP000215914"/>
    </source>
</evidence>
<dbReference type="Gramene" id="mRNA:HanXRQr2_Chr16g0741461">
    <property type="protein sequence ID" value="CDS:HanXRQr2_Chr16g0741461.1"/>
    <property type="gene ID" value="HanXRQr2_Chr16g0741461"/>
</dbReference>